<protein>
    <recommendedName>
        <fullName evidence="4">Nitrogen permease regulator 2</fullName>
    </recommendedName>
</protein>
<dbReference type="PANTHER" id="PTHR12991">
    <property type="entry name" value="NITROGEN PERMEASE REGULATOR 2/TUMOR SUPPRESSOR CANDIDATE 4"/>
    <property type="match status" value="1"/>
</dbReference>
<organism evidence="2 3">
    <name type="scientific">Botrytis porri</name>
    <dbReference type="NCBI Taxonomy" id="87229"/>
    <lineage>
        <taxon>Eukaryota</taxon>
        <taxon>Fungi</taxon>
        <taxon>Dikarya</taxon>
        <taxon>Ascomycota</taxon>
        <taxon>Pezizomycotina</taxon>
        <taxon>Leotiomycetes</taxon>
        <taxon>Helotiales</taxon>
        <taxon>Sclerotiniaceae</taxon>
        <taxon>Botrytis</taxon>
    </lineage>
</organism>
<gene>
    <name evidence="2" type="ORF">BPOR_0216g00100</name>
</gene>
<dbReference type="PANTHER" id="PTHR12991:SF10">
    <property type="entry name" value="GATOR COMPLEX PROTEIN NPRL2"/>
    <property type="match status" value="1"/>
</dbReference>
<evidence type="ECO:0000313" key="3">
    <source>
        <dbReference type="Proteomes" id="UP000297280"/>
    </source>
</evidence>
<dbReference type="STRING" id="87229.A0A4Z1KPT1"/>
<proteinExistence type="inferred from homology"/>
<evidence type="ECO:0008006" key="4">
    <source>
        <dbReference type="Google" id="ProtNLM"/>
    </source>
</evidence>
<dbReference type="InterPro" id="IPR009348">
    <property type="entry name" value="NPR2-like"/>
</dbReference>
<dbReference type="GO" id="GO:0005096">
    <property type="term" value="F:GTPase activator activity"/>
    <property type="evidence" value="ECO:0007669"/>
    <property type="project" value="TreeGrafter"/>
</dbReference>
<evidence type="ECO:0000256" key="1">
    <source>
        <dbReference type="ARBA" id="ARBA00008433"/>
    </source>
</evidence>
<accession>A0A4Z1KPT1</accession>
<dbReference type="AlphaFoldDB" id="A0A4Z1KPT1"/>
<dbReference type="GO" id="GO:1904262">
    <property type="term" value="P:negative regulation of TORC1 signaling"/>
    <property type="evidence" value="ECO:0007669"/>
    <property type="project" value="TreeGrafter"/>
</dbReference>
<dbReference type="EMBL" id="PQXO01000216">
    <property type="protein sequence ID" value="TGO87600.1"/>
    <property type="molecule type" value="Genomic_DNA"/>
</dbReference>
<dbReference type="GO" id="GO:1990130">
    <property type="term" value="C:GATOR1 complex"/>
    <property type="evidence" value="ECO:0007669"/>
    <property type="project" value="TreeGrafter"/>
</dbReference>
<evidence type="ECO:0000313" key="2">
    <source>
        <dbReference type="EMBL" id="TGO87600.1"/>
    </source>
</evidence>
<reference evidence="2 3" key="1">
    <citation type="submission" date="2017-12" db="EMBL/GenBank/DDBJ databases">
        <title>Comparative genomics of Botrytis spp.</title>
        <authorList>
            <person name="Valero-Jimenez C.A."/>
            <person name="Tapia P."/>
            <person name="Veloso J."/>
            <person name="Silva-Moreno E."/>
            <person name="Staats M."/>
            <person name="Valdes J.H."/>
            <person name="Van Kan J.A.L."/>
        </authorList>
    </citation>
    <scope>NUCLEOTIDE SEQUENCE [LARGE SCALE GENOMIC DNA]</scope>
    <source>
        <strain evidence="2 3">MUCL3349</strain>
    </source>
</reference>
<sequence length="410" mass="47801">MIEGIFFARFLPQKGTKVVHQSPPGCIVSEPDVDKPRLFDFEKLAEYIIPRQAFCNRHVTVCDPENKHRILGHPVCIKNEKYERNEFMFNFCIVTRVEVDKIPYEAVVKRLASTFTEMEIQNEYLSQEGTFSCQDRRSIAALLEIIKEDLNNYNECMIPVDDANTINMKLFPIHRHPPPIKAWQVPISKIKFAEIVDDTWDLTMRKVIKHIDGIKDVRRIAHDANVAMDLTKIALQHLLYYDSILILDIFLFSNIYAPTSEMNDFIADKDDMQDECANYVYINGPRLANFLLCRLFTTLCTSRTLKEWLKLHMDQGLNVLNYIDVRRFIQFGVIKGLIYRVHRYAVSSMYLSSIASRQAIHMDRRGDALRKYTDGCHCFDQITTVLNIGEAKIMERLRKFPKGDVEVIYR</sequence>
<dbReference type="GO" id="GO:0010508">
    <property type="term" value="P:positive regulation of autophagy"/>
    <property type="evidence" value="ECO:0007669"/>
    <property type="project" value="TreeGrafter"/>
</dbReference>
<dbReference type="GO" id="GO:0005774">
    <property type="term" value="C:vacuolar membrane"/>
    <property type="evidence" value="ECO:0007669"/>
    <property type="project" value="TreeGrafter"/>
</dbReference>
<comment type="caution">
    <text evidence="2">The sequence shown here is derived from an EMBL/GenBank/DDBJ whole genome shotgun (WGS) entry which is preliminary data.</text>
</comment>
<name>A0A4Z1KPT1_9HELO</name>
<dbReference type="Pfam" id="PF06218">
    <property type="entry name" value="NPR2"/>
    <property type="match status" value="2"/>
</dbReference>
<dbReference type="OrthoDB" id="338854at2759"/>
<comment type="similarity">
    <text evidence="1">Belongs to the NPR2 family.</text>
</comment>
<dbReference type="Proteomes" id="UP000297280">
    <property type="component" value="Unassembled WGS sequence"/>
</dbReference>
<keyword evidence="3" id="KW-1185">Reference proteome</keyword>